<dbReference type="GO" id="GO:0015031">
    <property type="term" value="P:protein transport"/>
    <property type="evidence" value="ECO:0007669"/>
    <property type="project" value="UniProtKB-KW"/>
</dbReference>
<keyword evidence="8" id="KW-0653">Protein transport</keyword>
<sequence length="528" mass="56499">MKVKRYLVGDLPEAVQLIRSELGSDAVILNTKEIRTGGFLGMFRKKRVEVIAAVDEKEAAKPSYRAPAGRPAPAVAATADRAQRPQRPAPSALPAADAEEAQAPMLPPDAIRQRYVGAADSPASSERAAVKAAAPEPSRPAEPAGQAEPPRAKETPRAAEPSPWREAAHAAEPLPPASPPTRAAAPPASPAAEAVSPSVAEALAAALSDSLRGAAQSAAAAPPPAAPKQGEPGETASETAALLAELREMKEWMKRANREQTQRGLPEPVLQLSRRLALQSVEPAYVEQFAEEVTARLASRDEADEETALALATEVLREWLAPAADDGLSGETRIVNFVGPTGVGKTTTIAKLGAEQAFVHRRSVGFITADTYRIAAVDQLRTYADILNVPLEVVFSPSELTRAYKKLEDRDLLFMDTAGRNYRNELFVSEVNSLLAPGQQAETFLVLSLTHKYSDMKQVAGHFAKYGVSRLLLTKMDETDSYGAALNLVKAFGFRIPYVAFGQTVPDDIRRFDAEDLIAKLLGEPADA</sequence>
<keyword evidence="11" id="KW-1006">Bacterial flagellum protein export</keyword>
<evidence type="ECO:0000256" key="3">
    <source>
        <dbReference type="ARBA" id="ARBA00014919"/>
    </source>
</evidence>
<dbReference type="GO" id="GO:0005047">
    <property type="term" value="F:signal recognition particle binding"/>
    <property type="evidence" value="ECO:0007669"/>
    <property type="project" value="TreeGrafter"/>
</dbReference>
<keyword evidence="10" id="KW-0472">Membrane</keyword>
<dbReference type="Pfam" id="PF00448">
    <property type="entry name" value="SRP54"/>
    <property type="match status" value="1"/>
</dbReference>
<dbReference type="Gene3D" id="1.20.120.1380">
    <property type="entry name" value="Flagellar FlhF biosynthesis protein, N domain"/>
    <property type="match status" value="1"/>
</dbReference>
<evidence type="ECO:0000256" key="9">
    <source>
        <dbReference type="ARBA" id="ARBA00023134"/>
    </source>
</evidence>
<evidence type="ECO:0000256" key="12">
    <source>
        <dbReference type="ARBA" id="ARBA00025337"/>
    </source>
</evidence>
<evidence type="ECO:0000259" key="15">
    <source>
        <dbReference type="SMART" id="SM00382"/>
    </source>
</evidence>
<dbReference type="AlphaFoldDB" id="A0A7X0RVW2"/>
<dbReference type="SMART" id="SM00382">
    <property type="entry name" value="AAA"/>
    <property type="match status" value="1"/>
</dbReference>
<evidence type="ECO:0000256" key="4">
    <source>
        <dbReference type="ARBA" id="ARBA00022448"/>
    </source>
</evidence>
<dbReference type="InterPro" id="IPR000897">
    <property type="entry name" value="SRP54_GTPase_dom"/>
</dbReference>
<keyword evidence="17" id="KW-0969">Cilium</keyword>
<dbReference type="GO" id="GO:0006614">
    <property type="term" value="P:SRP-dependent cotranslational protein targeting to membrane"/>
    <property type="evidence" value="ECO:0007669"/>
    <property type="project" value="UniProtKB-UniRule"/>
</dbReference>
<reference evidence="17 18" key="1">
    <citation type="submission" date="2020-08" db="EMBL/GenBank/DDBJ databases">
        <title>Cohnella phylogeny.</title>
        <authorList>
            <person name="Dunlap C."/>
        </authorList>
    </citation>
    <scope>NUCLEOTIDE SEQUENCE [LARGE SCALE GENOMIC DNA]</scope>
    <source>
        <strain evidence="17 18">DSM 28246</strain>
    </source>
</reference>
<evidence type="ECO:0000256" key="2">
    <source>
        <dbReference type="ARBA" id="ARBA00008531"/>
    </source>
</evidence>
<dbReference type="CDD" id="cd17873">
    <property type="entry name" value="FlhF"/>
    <property type="match status" value="1"/>
</dbReference>
<evidence type="ECO:0000313" key="18">
    <source>
        <dbReference type="Proteomes" id="UP000547209"/>
    </source>
</evidence>
<comment type="similarity">
    <text evidence="2">Belongs to the GTP-binding SRP family.</text>
</comment>
<dbReference type="Gene3D" id="3.40.50.300">
    <property type="entry name" value="P-loop containing nucleotide triphosphate hydrolases"/>
    <property type="match status" value="1"/>
</dbReference>
<keyword evidence="18" id="KW-1185">Reference proteome</keyword>
<accession>A0A7X0RVW2</accession>
<keyword evidence="6" id="KW-0547">Nucleotide-binding</keyword>
<evidence type="ECO:0000256" key="5">
    <source>
        <dbReference type="ARBA" id="ARBA00022475"/>
    </source>
</evidence>
<keyword evidence="7" id="KW-1005">Bacterial flagellum biogenesis</keyword>
<dbReference type="RefSeq" id="WP_185672474.1">
    <property type="nucleotide sequence ID" value="NZ_JACJVP010000049.1"/>
</dbReference>
<evidence type="ECO:0000256" key="13">
    <source>
        <dbReference type="NCBIfam" id="TIGR03499"/>
    </source>
</evidence>
<dbReference type="NCBIfam" id="TIGR03499">
    <property type="entry name" value="FlhF"/>
    <property type="match status" value="1"/>
</dbReference>
<feature type="region of interest" description="Disordered" evidence="14">
    <location>
        <begin position="58"/>
        <end position="102"/>
    </location>
</feature>
<feature type="compositionally biased region" description="Low complexity" evidence="14">
    <location>
        <begin position="180"/>
        <end position="197"/>
    </location>
</feature>
<dbReference type="GO" id="GO:0044781">
    <property type="term" value="P:bacterial-type flagellum organization"/>
    <property type="evidence" value="ECO:0007669"/>
    <property type="project" value="UniProtKB-UniRule"/>
</dbReference>
<dbReference type="InterPro" id="IPR020006">
    <property type="entry name" value="FlhF"/>
</dbReference>
<feature type="domain" description="AAA+ ATPase" evidence="15">
    <location>
        <begin position="331"/>
        <end position="502"/>
    </location>
</feature>
<evidence type="ECO:0000256" key="7">
    <source>
        <dbReference type="ARBA" id="ARBA00022795"/>
    </source>
</evidence>
<dbReference type="PANTHER" id="PTHR43134:SF3">
    <property type="entry name" value="FLAGELLAR BIOSYNTHESIS PROTEIN FLHF"/>
    <property type="match status" value="1"/>
</dbReference>
<feature type="compositionally biased region" description="Low complexity" evidence="14">
    <location>
        <begin position="210"/>
        <end position="220"/>
    </location>
</feature>
<keyword evidence="9" id="KW-0342">GTP-binding</keyword>
<evidence type="ECO:0000256" key="14">
    <source>
        <dbReference type="SAM" id="MobiDB-lite"/>
    </source>
</evidence>
<organism evidence="17 18">
    <name type="scientific">Cohnella nanjingensis</name>
    <dbReference type="NCBI Taxonomy" id="1387779"/>
    <lineage>
        <taxon>Bacteria</taxon>
        <taxon>Bacillati</taxon>
        <taxon>Bacillota</taxon>
        <taxon>Bacilli</taxon>
        <taxon>Bacillales</taxon>
        <taxon>Paenibacillaceae</taxon>
        <taxon>Cohnella</taxon>
    </lineage>
</organism>
<feature type="region of interest" description="Disordered" evidence="14">
    <location>
        <begin position="117"/>
        <end position="197"/>
    </location>
</feature>
<dbReference type="Proteomes" id="UP000547209">
    <property type="component" value="Unassembled WGS sequence"/>
</dbReference>
<feature type="compositionally biased region" description="Low complexity" evidence="14">
    <location>
        <begin position="89"/>
        <end position="102"/>
    </location>
</feature>
<dbReference type="GO" id="GO:0003924">
    <property type="term" value="F:GTPase activity"/>
    <property type="evidence" value="ECO:0007669"/>
    <property type="project" value="UniProtKB-UniRule"/>
</dbReference>
<keyword evidence="17" id="KW-0282">Flagellum</keyword>
<evidence type="ECO:0000256" key="10">
    <source>
        <dbReference type="ARBA" id="ARBA00023136"/>
    </source>
</evidence>
<dbReference type="InterPro" id="IPR047040">
    <property type="entry name" value="FlhF__GTPase_dom"/>
</dbReference>
<evidence type="ECO:0000256" key="6">
    <source>
        <dbReference type="ARBA" id="ARBA00022741"/>
    </source>
</evidence>
<feature type="compositionally biased region" description="Low complexity" evidence="14">
    <location>
        <begin position="65"/>
        <end position="80"/>
    </location>
</feature>
<dbReference type="FunFam" id="3.40.50.300:FF:000695">
    <property type="entry name" value="Flagellar biosynthesis regulator FlhF"/>
    <property type="match status" value="1"/>
</dbReference>
<dbReference type="SMART" id="SM00962">
    <property type="entry name" value="SRP54"/>
    <property type="match status" value="1"/>
</dbReference>
<dbReference type="EMBL" id="JACJVP010000049">
    <property type="protein sequence ID" value="MBB6674613.1"/>
    <property type="molecule type" value="Genomic_DNA"/>
</dbReference>
<keyword evidence="17" id="KW-0966">Cell projection</keyword>
<feature type="region of interest" description="Disordered" evidence="14">
    <location>
        <begin position="210"/>
        <end position="237"/>
    </location>
</feature>
<dbReference type="InterPro" id="IPR003593">
    <property type="entry name" value="AAA+_ATPase"/>
</dbReference>
<keyword evidence="5" id="KW-1003">Cell membrane</keyword>
<dbReference type="GO" id="GO:0005525">
    <property type="term" value="F:GTP binding"/>
    <property type="evidence" value="ECO:0007669"/>
    <property type="project" value="UniProtKB-UniRule"/>
</dbReference>
<evidence type="ECO:0000256" key="1">
    <source>
        <dbReference type="ARBA" id="ARBA00004413"/>
    </source>
</evidence>
<proteinExistence type="inferred from homology"/>
<comment type="function">
    <text evidence="12">Necessary for flagellar biosynthesis. May be involved in translocation of the flagellum.</text>
</comment>
<feature type="compositionally biased region" description="Low complexity" evidence="14">
    <location>
        <begin position="122"/>
        <end position="144"/>
    </location>
</feature>
<keyword evidence="4" id="KW-0813">Transport</keyword>
<evidence type="ECO:0000256" key="11">
    <source>
        <dbReference type="ARBA" id="ARBA00023225"/>
    </source>
</evidence>
<dbReference type="PANTHER" id="PTHR43134">
    <property type="entry name" value="SIGNAL RECOGNITION PARTICLE RECEPTOR SUBUNIT ALPHA"/>
    <property type="match status" value="1"/>
</dbReference>
<comment type="caution">
    <text evidence="17">The sequence shown here is derived from an EMBL/GenBank/DDBJ whole genome shotgun (WGS) entry which is preliminary data.</text>
</comment>
<feature type="domain" description="SRP54-type proteins GTP-binding" evidence="16">
    <location>
        <begin position="332"/>
        <end position="523"/>
    </location>
</feature>
<evidence type="ECO:0000259" key="16">
    <source>
        <dbReference type="SMART" id="SM00962"/>
    </source>
</evidence>
<comment type="subcellular location">
    <subcellularLocation>
        <location evidence="1">Cell membrane</location>
        <topology evidence="1">Peripheral membrane protein</topology>
        <orientation evidence="1">Cytoplasmic side</orientation>
    </subcellularLocation>
</comment>
<name>A0A7X0RVW2_9BACL</name>
<dbReference type="InterPro" id="IPR027417">
    <property type="entry name" value="P-loop_NTPase"/>
</dbReference>
<protein>
    <recommendedName>
        <fullName evidence="3 13">Flagellar biosynthesis protein FlhF</fullName>
    </recommendedName>
</protein>
<evidence type="ECO:0000256" key="8">
    <source>
        <dbReference type="ARBA" id="ARBA00022927"/>
    </source>
</evidence>
<evidence type="ECO:0000313" key="17">
    <source>
        <dbReference type="EMBL" id="MBB6674613.1"/>
    </source>
</evidence>
<dbReference type="SUPFAM" id="SSF52540">
    <property type="entry name" value="P-loop containing nucleoside triphosphate hydrolases"/>
    <property type="match status" value="1"/>
</dbReference>
<gene>
    <name evidence="17" type="primary">flhF</name>
    <name evidence="17" type="ORF">H7C19_28420</name>
</gene>
<dbReference type="GO" id="GO:0005886">
    <property type="term" value="C:plasma membrane"/>
    <property type="evidence" value="ECO:0007669"/>
    <property type="project" value="UniProtKB-SubCell"/>
</dbReference>